<evidence type="ECO:0000256" key="4">
    <source>
        <dbReference type="ARBA" id="ARBA00022547"/>
    </source>
</evidence>
<comment type="similarity">
    <text evidence="2 12">Belongs to the ATPase protein 8 family.</text>
</comment>
<dbReference type="InterPro" id="IPR001421">
    <property type="entry name" value="ATP8_metazoa"/>
</dbReference>
<dbReference type="EMBL" id="KY471456">
    <property type="protein sequence ID" value="ARV78444.1"/>
    <property type="molecule type" value="Genomic_DNA"/>
</dbReference>
<dbReference type="GO" id="GO:0045259">
    <property type="term" value="C:proton-transporting ATP synthase complex"/>
    <property type="evidence" value="ECO:0007669"/>
    <property type="project" value="UniProtKB-KW"/>
</dbReference>
<evidence type="ECO:0000256" key="9">
    <source>
        <dbReference type="ARBA" id="ARBA00023128"/>
    </source>
</evidence>
<evidence type="ECO:0000256" key="7">
    <source>
        <dbReference type="ARBA" id="ARBA00022989"/>
    </source>
</evidence>
<comment type="subcellular location">
    <subcellularLocation>
        <location evidence="1 12">Mitochondrion membrane</location>
        <topology evidence="1 12">Single-pass membrane protein</topology>
    </subcellularLocation>
</comment>
<evidence type="ECO:0000256" key="13">
    <source>
        <dbReference type="SAM" id="Phobius"/>
    </source>
</evidence>
<dbReference type="CTD" id="4509"/>
<reference evidence="15" key="2">
    <citation type="submission" date="2017-01" db="EMBL/GenBank/DDBJ databases">
        <title>The complete mitochondrial DNA of Otus scops.</title>
        <authorList>
            <person name="Liu G."/>
        </authorList>
    </citation>
    <scope>NUCLEOTIDE SEQUENCE</scope>
</reference>
<reference evidence="14" key="1">
    <citation type="submission" date="2015-07" db="EMBL/GenBank/DDBJ databases">
        <title>Otus scops mitochondrial DNA.</title>
        <authorList>
            <person name="Park C.E."/>
            <person name="Park G.S."/>
            <person name="Jung B.K."/>
            <person name="Park Y.J."/>
            <person name="Kim M.C."/>
            <person name="Park H.C."/>
            <person name="Shin J.H."/>
        </authorList>
    </citation>
    <scope>NUCLEOTIDE SEQUENCE</scope>
</reference>
<keyword evidence="5 12" id="KW-0812">Transmembrane</keyword>
<evidence type="ECO:0000256" key="11">
    <source>
        <dbReference type="ARBA" id="ARBA00023310"/>
    </source>
</evidence>
<dbReference type="AlphaFoldDB" id="A0A0N7G2J0"/>
<evidence type="ECO:0000256" key="10">
    <source>
        <dbReference type="ARBA" id="ARBA00023136"/>
    </source>
</evidence>
<dbReference type="PANTHER" id="PTHR39937:SF1">
    <property type="entry name" value="ATP SYNTHASE PROTEIN 8"/>
    <property type="match status" value="1"/>
</dbReference>
<dbReference type="EMBL" id="KT340630">
    <property type="protein sequence ID" value="ALH07265.1"/>
    <property type="molecule type" value="Genomic_DNA"/>
</dbReference>
<keyword evidence="7 13" id="KW-1133">Transmembrane helix</keyword>
<evidence type="ECO:0000256" key="1">
    <source>
        <dbReference type="ARBA" id="ARBA00004304"/>
    </source>
</evidence>
<keyword evidence="3 12" id="KW-0813">Transport</keyword>
<proteinExistence type="inferred from homology"/>
<dbReference type="InterPro" id="IPR050635">
    <property type="entry name" value="ATPase_protein_8"/>
</dbReference>
<keyword evidence="6 12" id="KW-0375">Hydrogen ion transport</keyword>
<organism evidence="14">
    <name type="scientific">Otus scops</name>
    <name type="common">Eurasian scops owl</name>
    <name type="synonym">Strix scops</name>
    <dbReference type="NCBI Taxonomy" id="126827"/>
    <lineage>
        <taxon>Eukaryota</taxon>
        <taxon>Metazoa</taxon>
        <taxon>Chordata</taxon>
        <taxon>Craniata</taxon>
        <taxon>Vertebrata</taxon>
        <taxon>Euteleostomi</taxon>
        <taxon>Archelosauria</taxon>
        <taxon>Archosauria</taxon>
        <taxon>Dinosauria</taxon>
        <taxon>Saurischia</taxon>
        <taxon>Theropoda</taxon>
        <taxon>Coelurosauria</taxon>
        <taxon>Aves</taxon>
        <taxon>Neognathae</taxon>
        <taxon>Neoaves</taxon>
        <taxon>Telluraves</taxon>
        <taxon>Strigiformes</taxon>
        <taxon>Strigidae</taxon>
        <taxon>Otus</taxon>
    </lineage>
</organism>
<feature type="transmembrane region" description="Helical" evidence="13">
    <location>
        <begin position="6"/>
        <end position="24"/>
    </location>
</feature>
<keyword evidence="4 12" id="KW-0138">CF(0)</keyword>
<dbReference type="GO" id="GO:0015078">
    <property type="term" value="F:proton transmembrane transporter activity"/>
    <property type="evidence" value="ECO:0007669"/>
    <property type="project" value="InterPro"/>
</dbReference>
<evidence type="ECO:0000313" key="15">
    <source>
        <dbReference type="EMBL" id="ARV78444.1"/>
    </source>
</evidence>
<evidence type="ECO:0000256" key="12">
    <source>
        <dbReference type="RuleBase" id="RU003661"/>
    </source>
</evidence>
<protein>
    <recommendedName>
        <fullName evidence="12">ATP synthase complex subunit 8</fullName>
    </recommendedName>
</protein>
<accession>A0A0N7G2J0</accession>
<dbReference type="GO" id="GO:0015986">
    <property type="term" value="P:proton motive force-driven ATP synthesis"/>
    <property type="evidence" value="ECO:0007669"/>
    <property type="project" value="InterPro"/>
</dbReference>
<name>A0A0N7G2J0_OTUSC</name>
<dbReference type="PANTHER" id="PTHR39937">
    <property type="entry name" value="ATP SYNTHASE PROTEIN 8"/>
    <property type="match status" value="1"/>
</dbReference>
<geneLocation type="mitochondrion" evidence="14"/>
<sequence length="55" mass="6465">MPQLNPNPWLFTMLIAWLTLSMILQPKLLSFITTNLPTHKTQTAIKTTPWTWPWT</sequence>
<dbReference type="GeneID" id="26118987"/>
<dbReference type="GO" id="GO:0031966">
    <property type="term" value="C:mitochondrial membrane"/>
    <property type="evidence" value="ECO:0007669"/>
    <property type="project" value="UniProtKB-SubCell"/>
</dbReference>
<keyword evidence="11" id="KW-0066">ATP synthesis</keyword>
<evidence type="ECO:0000313" key="14">
    <source>
        <dbReference type="EMBL" id="ALH07265.1"/>
    </source>
</evidence>
<keyword evidence="8 12" id="KW-0406">Ion transport</keyword>
<evidence type="ECO:0000256" key="3">
    <source>
        <dbReference type="ARBA" id="ARBA00022448"/>
    </source>
</evidence>
<dbReference type="RefSeq" id="YP_009175555.1">
    <property type="nucleotide sequence ID" value="NC_028162.1"/>
</dbReference>
<evidence type="ECO:0000256" key="5">
    <source>
        <dbReference type="ARBA" id="ARBA00022692"/>
    </source>
</evidence>
<evidence type="ECO:0000256" key="2">
    <source>
        <dbReference type="ARBA" id="ARBA00008892"/>
    </source>
</evidence>
<evidence type="ECO:0000256" key="8">
    <source>
        <dbReference type="ARBA" id="ARBA00023065"/>
    </source>
</evidence>
<gene>
    <name evidence="14" type="primary">ATP8</name>
</gene>
<keyword evidence="10 13" id="KW-0472">Membrane</keyword>
<dbReference type="Pfam" id="PF00895">
    <property type="entry name" value="ATP-synt_8"/>
    <property type="match status" value="1"/>
</dbReference>
<keyword evidence="9 12" id="KW-0496">Mitochondrion</keyword>
<evidence type="ECO:0000256" key="6">
    <source>
        <dbReference type="ARBA" id="ARBA00022781"/>
    </source>
</evidence>